<feature type="compositionally biased region" description="Basic and acidic residues" evidence="1">
    <location>
        <begin position="62"/>
        <end position="81"/>
    </location>
</feature>
<gene>
    <name evidence="2" type="ORF">CVT24_005199</name>
</gene>
<proteinExistence type="predicted"/>
<comment type="caution">
    <text evidence="2">The sequence shown here is derived from an EMBL/GenBank/DDBJ whole genome shotgun (WGS) entry which is preliminary data.</text>
</comment>
<evidence type="ECO:0000256" key="1">
    <source>
        <dbReference type="SAM" id="MobiDB-lite"/>
    </source>
</evidence>
<evidence type="ECO:0000313" key="3">
    <source>
        <dbReference type="Proteomes" id="UP000284842"/>
    </source>
</evidence>
<accession>A0A409Y9R0</accession>
<protein>
    <submittedName>
        <fullName evidence="2">Uncharacterized protein</fullName>
    </submittedName>
</protein>
<dbReference type="OrthoDB" id="10607021at2759"/>
<reference evidence="2 3" key="1">
    <citation type="journal article" date="2018" name="Evol. Lett.">
        <title>Horizontal gene cluster transfer increased hallucinogenic mushroom diversity.</title>
        <authorList>
            <person name="Reynolds H.T."/>
            <person name="Vijayakumar V."/>
            <person name="Gluck-Thaler E."/>
            <person name="Korotkin H.B."/>
            <person name="Matheny P.B."/>
            <person name="Slot J.C."/>
        </authorList>
    </citation>
    <scope>NUCLEOTIDE SEQUENCE [LARGE SCALE GENOMIC DNA]</scope>
    <source>
        <strain evidence="2 3">2629</strain>
    </source>
</reference>
<feature type="compositionally biased region" description="Polar residues" evidence="1">
    <location>
        <begin position="237"/>
        <end position="250"/>
    </location>
</feature>
<organism evidence="2 3">
    <name type="scientific">Panaeolus cyanescens</name>
    <dbReference type="NCBI Taxonomy" id="181874"/>
    <lineage>
        <taxon>Eukaryota</taxon>
        <taxon>Fungi</taxon>
        <taxon>Dikarya</taxon>
        <taxon>Basidiomycota</taxon>
        <taxon>Agaricomycotina</taxon>
        <taxon>Agaricomycetes</taxon>
        <taxon>Agaricomycetidae</taxon>
        <taxon>Agaricales</taxon>
        <taxon>Agaricineae</taxon>
        <taxon>Galeropsidaceae</taxon>
        <taxon>Panaeolus</taxon>
    </lineage>
</organism>
<feature type="region of interest" description="Disordered" evidence="1">
    <location>
        <begin position="54"/>
        <end position="82"/>
    </location>
</feature>
<dbReference type="AlphaFoldDB" id="A0A409Y9R0"/>
<feature type="compositionally biased region" description="Acidic residues" evidence="1">
    <location>
        <begin position="155"/>
        <end position="173"/>
    </location>
</feature>
<dbReference type="InParanoid" id="A0A409Y9R0"/>
<evidence type="ECO:0000313" key="2">
    <source>
        <dbReference type="EMBL" id="PPQ99621.1"/>
    </source>
</evidence>
<feature type="region of interest" description="Disordered" evidence="1">
    <location>
        <begin position="236"/>
        <end position="263"/>
    </location>
</feature>
<dbReference type="EMBL" id="NHTK01001351">
    <property type="protein sequence ID" value="PPQ99621.1"/>
    <property type="molecule type" value="Genomic_DNA"/>
</dbReference>
<dbReference type="Proteomes" id="UP000284842">
    <property type="component" value="Unassembled WGS sequence"/>
</dbReference>
<feature type="region of interest" description="Disordered" evidence="1">
    <location>
        <begin position="116"/>
        <end position="192"/>
    </location>
</feature>
<name>A0A409Y9R0_9AGAR</name>
<sequence>MSSRVNFHGPMNITEVFGSMIENTTKTVVYQNNVGNIRNVKYSSHVTTNVIVDKGKKRHDRTRNSERTSHRLGSRRNERAIKPPKAKTLDELVAVDTNQFDVEAAYALVAAGAVSDLPKPPTEASSSKIEEMESSDDDKFYSCESSGAESKDYSYDETDTDSEDSDDSDDDSDVDHPRRPSGSYKRTAGASLNQTPAFVSHIEDLRLNGFNPHSPQDFIDNTRRIIQAAAAAGSGQHLPSYTSKRTQHSVTVDGERVSPRNMGTHKRIYGDYHLNRAEHYEINHNCYNVENVQVEEHVDIKVIQKMQRLKARLEKESRRR</sequence>
<keyword evidence="3" id="KW-1185">Reference proteome</keyword>